<organism evidence="1 2">
    <name type="scientific">Carboxydichorda subterranea</name>
    <dbReference type="NCBI Taxonomy" id="3109565"/>
    <lineage>
        <taxon>Bacteria</taxon>
        <taxon>Bacillati</taxon>
        <taxon>Bacillota</taxon>
        <taxon>Limnochordia</taxon>
        <taxon>Limnochordales</taxon>
        <taxon>Geochordaceae</taxon>
        <taxon>Carboxydichorda</taxon>
    </lineage>
</organism>
<dbReference type="Proteomes" id="UP001332192">
    <property type="component" value="Chromosome"/>
</dbReference>
<sequence length="83" mass="9279">MARRTIRAAAEDICRSLQEPIHVRELVRRVVEALGIEERPGTQASVREALGRLRFMVRSGPGLYAPARAVLDGRVFIHLGWAC</sequence>
<name>A0ABZ1BVP5_9FIRM</name>
<evidence type="ECO:0008006" key="3">
    <source>
        <dbReference type="Google" id="ProtNLM"/>
    </source>
</evidence>
<proteinExistence type="predicted"/>
<dbReference type="RefSeq" id="WP_324715479.1">
    <property type="nucleotide sequence ID" value="NZ_CP141615.1"/>
</dbReference>
<reference evidence="1 2" key="1">
    <citation type="journal article" date="2024" name="Front. Microbiol.">
        <title>Novel thermophilic genera Geochorda gen. nov. and Carboxydochorda gen. nov. from the deep terrestrial subsurface reveal the ecophysiological diversity in the class Limnochordia.</title>
        <authorList>
            <person name="Karnachuk O.V."/>
            <person name="Lukina A.P."/>
            <person name="Avakyan M.R."/>
            <person name="Kadnikov V.V."/>
            <person name="Begmatov S."/>
            <person name="Beletsky A.V."/>
            <person name="Vlasova K.G."/>
            <person name="Novikov A.A."/>
            <person name="Shcherbakova V.A."/>
            <person name="Mardanov A.V."/>
            <person name="Ravin N.V."/>
        </authorList>
    </citation>
    <scope>NUCLEOTIDE SEQUENCE [LARGE SCALE GENOMIC DNA]</scope>
    <source>
        <strain evidence="1 2">L945</strain>
    </source>
</reference>
<dbReference type="EMBL" id="CP141615">
    <property type="protein sequence ID" value="WRP16207.1"/>
    <property type="molecule type" value="Genomic_DNA"/>
</dbReference>
<protein>
    <recommendedName>
        <fullName evidence="3">HTH HARE-type domain-containing protein</fullName>
    </recommendedName>
</protein>
<evidence type="ECO:0000313" key="1">
    <source>
        <dbReference type="EMBL" id="WRP16207.1"/>
    </source>
</evidence>
<accession>A0ABZ1BVP5</accession>
<evidence type="ECO:0000313" key="2">
    <source>
        <dbReference type="Proteomes" id="UP001332192"/>
    </source>
</evidence>
<gene>
    <name evidence="1" type="ORF">U7230_08835</name>
</gene>
<keyword evidence="2" id="KW-1185">Reference proteome</keyword>